<feature type="active site" description="Proton acceptor" evidence="3">
    <location>
        <position position="70"/>
    </location>
</feature>
<dbReference type="CDD" id="cd00555">
    <property type="entry name" value="Maf"/>
    <property type="match status" value="1"/>
</dbReference>
<dbReference type="GO" id="GO:0005737">
    <property type="term" value="C:cytoplasm"/>
    <property type="evidence" value="ECO:0007669"/>
    <property type="project" value="UniProtKB-SubCell"/>
</dbReference>
<dbReference type="AlphaFoldDB" id="A0A6N3DRA9"/>
<dbReference type="SUPFAM" id="SSF52972">
    <property type="entry name" value="ITPase-like"/>
    <property type="match status" value="1"/>
</dbReference>
<dbReference type="PANTHER" id="PTHR43213:SF5">
    <property type="entry name" value="BIFUNCTIONAL DTTP_UTP PYROPHOSPHATASE_METHYLTRANSFERASE PROTEIN-RELATED"/>
    <property type="match status" value="1"/>
</dbReference>
<comment type="cofactor">
    <cofactor evidence="1 3">
        <name>a divalent metal cation</name>
        <dbReference type="ChEBI" id="CHEBI:60240"/>
    </cofactor>
</comment>
<evidence type="ECO:0000256" key="1">
    <source>
        <dbReference type="ARBA" id="ARBA00001968"/>
    </source>
</evidence>
<gene>
    <name evidence="4" type="primary">maf</name>
    <name evidence="4" type="ORF">CPLFYP93_01935</name>
</gene>
<dbReference type="Gene3D" id="3.90.950.10">
    <property type="match status" value="1"/>
</dbReference>
<sequence length="188" mass="20931">MKIVLASASERRQELLSRLVEEFKVVVSNFDENTVVFKGNVKEYVENIALGKAIDVQKSIHEDVIIIAADTIVTLDNKILGKPKDGTEAFSMLKDLSGRTHNVYSGIVLINTKTGEIMKDSLCTEVRFSKLKDEEIIKYIESKEPLDKAGAYGIQGKGGIFVEEIKGCYYNVVGLPLNKLKSMMDKII</sequence>
<keyword evidence="3" id="KW-0963">Cytoplasm</keyword>
<dbReference type="NCBIfam" id="TIGR00172">
    <property type="entry name" value="maf"/>
    <property type="match status" value="1"/>
</dbReference>
<comment type="caution">
    <text evidence="3">Lacks conserved residue(s) required for the propagation of feature annotation.</text>
</comment>
<dbReference type="EC" id="3.6.1.9" evidence="3"/>
<organism evidence="4">
    <name type="scientific">Clostridium paraputrificum</name>
    <dbReference type="NCBI Taxonomy" id="29363"/>
    <lineage>
        <taxon>Bacteria</taxon>
        <taxon>Bacillati</taxon>
        <taxon>Bacillota</taxon>
        <taxon>Clostridia</taxon>
        <taxon>Eubacteriales</taxon>
        <taxon>Clostridiaceae</taxon>
        <taxon>Clostridium</taxon>
    </lineage>
</organism>
<comment type="catalytic activity">
    <reaction evidence="3">
        <text>dTTP + H2O = dTMP + diphosphate + H(+)</text>
        <dbReference type="Rhea" id="RHEA:28534"/>
        <dbReference type="ChEBI" id="CHEBI:15377"/>
        <dbReference type="ChEBI" id="CHEBI:15378"/>
        <dbReference type="ChEBI" id="CHEBI:33019"/>
        <dbReference type="ChEBI" id="CHEBI:37568"/>
        <dbReference type="ChEBI" id="CHEBI:63528"/>
        <dbReference type="EC" id="3.6.1.9"/>
    </reaction>
</comment>
<feature type="site" description="Important for substrate specificity" evidence="3">
    <location>
        <position position="155"/>
    </location>
</feature>
<dbReference type="InterPro" id="IPR003697">
    <property type="entry name" value="Maf-like"/>
</dbReference>
<dbReference type="InterPro" id="IPR029001">
    <property type="entry name" value="ITPase-like_fam"/>
</dbReference>
<evidence type="ECO:0000256" key="2">
    <source>
        <dbReference type="ARBA" id="ARBA00022801"/>
    </source>
</evidence>
<dbReference type="NCBIfam" id="NF000867">
    <property type="entry name" value="PRK00078.1"/>
    <property type="match status" value="1"/>
</dbReference>
<protein>
    <recommendedName>
        <fullName evidence="3">dTTP/UTP pyrophosphatase</fullName>
        <shortName evidence="3">dTTPase/UTPase</shortName>
        <ecNumber evidence="3">3.6.1.9</ecNumber>
    </recommendedName>
    <alternativeName>
        <fullName evidence="3">Nucleoside triphosphate pyrophosphatase</fullName>
    </alternativeName>
    <alternativeName>
        <fullName evidence="3">Nucleotide pyrophosphatase</fullName>
        <shortName evidence="3">Nucleotide PPase</shortName>
    </alternativeName>
</protein>
<dbReference type="GO" id="GO:0047429">
    <property type="term" value="F:nucleoside triphosphate diphosphatase activity"/>
    <property type="evidence" value="ECO:0007669"/>
    <property type="project" value="UniProtKB-EC"/>
</dbReference>
<feature type="site" description="Important for substrate specificity" evidence="3">
    <location>
        <position position="11"/>
    </location>
</feature>
<evidence type="ECO:0000256" key="3">
    <source>
        <dbReference type="HAMAP-Rule" id="MF_00528"/>
    </source>
</evidence>
<dbReference type="PANTHER" id="PTHR43213">
    <property type="entry name" value="BIFUNCTIONAL DTTP/UTP PYROPHOSPHATASE/METHYLTRANSFERASE PROTEIN-RELATED"/>
    <property type="match status" value="1"/>
</dbReference>
<dbReference type="Pfam" id="PF02545">
    <property type="entry name" value="Maf"/>
    <property type="match status" value="1"/>
</dbReference>
<evidence type="ECO:0000313" key="4">
    <source>
        <dbReference type="EMBL" id="VYU30802.1"/>
    </source>
</evidence>
<reference evidence="4" key="1">
    <citation type="submission" date="2019-11" db="EMBL/GenBank/DDBJ databases">
        <authorList>
            <person name="Feng L."/>
        </authorList>
    </citation>
    <scope>NUCLEOTIDE SEQUENCE</scope>
    <source>
        <strain evidence="4">CParaputrificumLFYP93</strain>
    </source>
</reference>
<dbReference type="HAMAP" id="MF_00528">
    <property type="entry name" value="Maf"/>
    <property type="match status" value="1"/>
</dbReference>
<dbReference type="GO" id="GO:0009117">
    <property type="term" value="P:nucleotide metabolic process"/>
    <property type="evidence" value="ECO:0007669"/>
    <property type="project" value="UniProtKB-KW"/>
</dbReference>
<dbReference type="PIRSF" id="PIRSF006305">
    <property type="entry name" value="Maf"/>
    <property type="match status" value="1"/>
</dbReference>
<comment type="catalytic activity">
    <reaction evidence="3">
        <text>UTP + H2O = UMP + diphosphate + H(+)</text>
        <dbReference type="Rhea" id="RHEA:29395"/>
        <dbReference type="ChEBI" id="CHEBI:15377"/>
        <dbReference type="ChEBI" id="CHEBI:15378"/>
        <dbReference type="ChEBI" id="CHEBI:33019"/>
        <dbReference type="ChEBI" id="CHEBI:46398"/>
        <dbReference type="ChEBI" id="CHEBI:57865"/>
        <dbReference type="EC" id="3.6.1.9"/>
    </reaction>
</comment>
<comment type="subcellular location">
    <subcellularLocation>
        <location evidence="3">Cytoplasm</location>
    </subcellularLocation>
</comment>
<keyword evidence="2 3" id="KW-0378">Hydrolase</keyword>
<dbReference type="EMBL" id="CACRTV010000048">
    <property type="protein sequence ID" value="VYU30802.1"/>
    <property type="molecule type" value="Genomic_DNA"/>
</dbReference>
<keyword evidence="3" id="KW-0546">Nucleotide metabolism</keyword>
<proteinExistence type="inferred from homology"/>
<feature type="site" description="Important for substrate specificity" evidence="3">
    <location>
        <position position="71"/>
    </location>
</feature>
<comment type="similarity">
    <text evidence="3">Belongs to the Maf family. YhdE subfamily.</text>
</comment>
<comment type="function">
    <text evidence="3">Nucleoside triphosphate pyrophosphatase that hydrolyzes dTTP and UTP. May have a dual role in cell division arrest and in preventing the incorporation of modified nucleotides into cellular nucleic acids.</text>
</comment>
<accession>A0A6N3DRA9</accession>
<name>A0A6N3DRA9_9CLOT</name>
<dbReference type="RefSeq" id="WP_156561263.1">
    <property type="nucleotide sequence ID" value="NZ_CACRTV010000048.1"/>
</dbReference>